<comment type="caution">
    <text evidence="1">The sequence shown here is derived from an EMBL/GenBank/DDBJ whole genome shotgun (WGS) entry which is preliminary data.</text>
</comment>
<evidence type="ECO:0000313" key="1">
    <source>
        <dbReference type="EMBL" id="TKW49632.1"/>
    </source>
</evidence>
<gene>
    <name evidence="1" type="ORF">CTA1_6124</name>
</gene>
<dbReference type="EMBL" id="PJEX01000505">
    <property type="protein sequence ID" value="TKW49632.1"/>
    <property type="molecule type" value="Genomic_DNA"/>
</dbReference>
<dbReference type="Proteomes" id="UP000310108">
    <property type="component" value="Unassembled WGS sequence"/>
</dbReference>
<proteinExistence type="predicted"/>
<evidence type="ECO:0000313" key="2">
    <source>
        <dbReference type="Proteomes" id="UP000310108"/>
    </source>
</evidence>
<reference evidence="1 2" key="1">
    <citation type="journal article" date="2019" name="PLoS ONE">
        <title>Comparative genome analysis indicates high evolutionary potential of pathogenicity genes in Colletotrichum tanaceti.</title>
        <authorList>
            <person name="Lelwala R.V."/>
            <person name="Korhonen P.K."/>
            <person name="Young N.D."/>
            <person name="Scott J.B."/>
            <person name="Ades P.A."/>
            <person name="Gasser R.B."/>
            <person name="Taylor P.W.J."/>
        </authorList>
    </citation>
    <scope>NUCLEOTIDE SEQUENCE [LARGE SCALE GENOMIC DNA]</scope>
    <source>
        <strain evidence="1">BRIP57314</strain>
    </source>
</reference>
<sequence>MFLAKGSQDGIELNALVSGKSAFHCPERTRVGSFDEAFRSHVSRALYYIPTPAPDAGTDQEVLGDADEPH</sequence>
<accession>A0A4U6X2P4</accession>
<organism evidence="1 2">
    <name type="scientific">Colletotrichum tanaceti</name>
    <dbReference type="NCBI Taxonomy" id="1306861"/>
    <lineage>
        <taxon>Eukaryota</taxon>
        <taxon>Fungi</taxon>
        <taxon>Dikarya</taxon>
        <taxon>Ascomycota</taxon>
        <taxon>Pezizomycotina</taxon>
        <taxon>Sordariomycetes</taxon>
        <taxon>Hypocreomycetidae</taxon>
        <taxon>Glomerellales</taxon>
        <taxon>Glomerellaceae</taxon>
        <taxon>Colletotrichum</taxon>
        <taxon>Colletotrichum destructivum species complex</taxon>
    </lineage>
</organism>
<name>A0A4U6X2P4_9PEZI</name>
<dbReference type="AlphaFoldDB" id="A0A4U6X2P4"/>
<keyword evidence="2" id="KW-1185">Reference proteome</keyword>
<protein>
    <submittedName>
        <fullName evidence="1">Uncharacterized protein</fullName>
    </submittedName>
</protein>